<dbReference type="EMBL" id="QRDZ01000063">
    <property type="protein sequence ID" value="RED51772.1"/>
    <property type="molecule type" value="Genomic_DNA"/>
</dbReference>
<proteinExistence type="predicted"/>
<protein>
    <submittedName>
        <fullName evidence="1">Uncharacterized protein</fullName>
    </submittedName>
</protein>
<dbReference type="Proteomes" id="UP000256977">
    <property type="component" value="Unassembled WGS sequence"/>
</dbReference>
<reference evidence="1 2" key="1">
    <citation type="submission" date="2018-07" db="EMBL/GenBank/DDBJ databases">
        <title>Genomic Encyclopedia of Type Strains, Phase III (KMG-III): the genomes of soil and plant-associated and newly described type strains.</title>
        <authorList>
            <person name="Whitman W."/>
        </authorList>
    </citation>
    <scope>NUCLEOTIDE SEQUENCE [LARGE SCALE GENOMIC DNA]</scope>
    <source>
        <strain evidence="1 2">CECT 7287</strain>
    </source>
</reference>
<dbReference type="OrthoDB" id="2662966at2"/>
<accession>A0A3D9HQK7</accession>
<comment type="caution">
    <text evidence="1">The sequence shown here is derived from an EMBL/GenBank/DDBJ whole genome shotgun (WGS) entry which is preliminary data.</text>
</comment>
<name>A0A3D9HQK7_9BACL</name>
<sequence length="108" mass="12622">MEFPSWFQSAIQERLDEVSARIQFQPDLRKYRVEEKSAFEALFSCVNMTQCPEYTEWEDKHHYCRGLENERLYLQGMRDGARLAIALMSDPLAEQEGDANSAKSESEH</sequence>
<keyword evidence="2" id="KW-1185">Reference proteome</keyword>
<evidence type="ECO:0000313" key="2">
    <source>
        <dbReference type="Proteomes" id="UP000256977"/>
    </source>
</evidence>
<dbReference type="AlphaFoldDB" id="A0A3D9HQK7"/>
<gene>
    <name evidence="1" type="ORF">DFP98_1631</name>
</gene>
<dbReference type="RefSeq" id="WP_116065909.1">
    <property type="nucleotide sequence ID" value="NZ_QRDZ01000063.1"/>
</dbReference>
<organism evidence="1 2">
    <name type="scientific">Cohnella phaseoli</name>
    <dbReference type="NCBI Taxonomy" id="456490"/>
    <lineage>
        <taxon>Bacteria</taxon>
        <taxon>Bacillati</taxon>
        <taxon>Bacillota</taxon>
        <taxon>Bacilli</taxon>
        <taxon>Bacillales</taxon>
        <taxon>Paenibacillaceae</taxon>
        <taxon>Cohnella</taxon>
    </lineage>
</organism>
<evidence type="ECO:0000313" key="1">
    <source>
        <dbReference type="EMBL" id="RED51772.1"/>
    </source>
</evidence>